<evidence type="ECO:0000313" key="2">
    <source>
        <dbReference type="EMBL" id="CAH0390248.1"/>
    </source>
</evidence>
<protein>
    <submittedName>
        <fullName evidence="2">Uncharacterized protein</fullName>
    </submittedName>
</protein>
<name>A0A9P0F5U6_BEMTA</name>
<feature type="compositionally biased region" description="Basic residues" evidence="1">
    <location>
        <begin position="66"/>
        <end position="90"/>
    </location>
</feature>
<dbReference type="PANTHER" id="PTHR46579">
    <property type="entry name" value="F5/8 TYPE C DOMAIN-CONTAINING PROTEIN-RELATED"/>
    <property type="match status" value="1"/>
</dbReference>
<keyword evidence="3" id="KW-1185">Reference proteome</keyword>
<sequence>MMLGIKYPTGYSCCSRCKVKGTRIQVSDDAIVEESSDSDTSTSTANSNMPGTSGMGINVRTARSYKTGRTRNRRIPIRCQKKSNHKKKRTSEKTTVVRFLDHEPCEPRTDAEALDRNFRLNDMEKPSTERHFTGTTPLMKIDGIQLVSRTPLDYMHLICLGVVRTLVSLWITPESRDKLKIQRESIENINKKSSDIQNSIPLPFGNTPNELKANWKATQARAFLLYLGPVVLKEELPFIIYDNFMKLSKAIRIGCSPKLCKSHVSLMRQLLREFVSEYHAIYGNSRMVYNIHNCLHLADDVELYAAALDIISNFVYENHIFHMKTYYLKSSTFPAAQTFKRDRKRSDLFS</sequence>
<dbReference type="PANTHER" id="PTHR46579:SF1">
    <property type="entry name" value="F5_8 TYPE C DOMAIN-CONTAINING PROTEIN"/>
    <property type="match status" value="1"/>
</dbReference>
<proteinExistence type="predicted"/>
<dbReference type="EMBL" id="OU963866">
    <property type="protein sequence ID" value="CAH0390248.1"/>
    <property type="molecule type" value="Genomic_DNA"/>
</dbReference>
<accession>A0A9P0F5U6</accession>
<evidence type="ECO:0000256" key="1">
    <source>
        <dbReference type="SAM" id="MobiDB-lite"/>
    </source>
</evidence>
<dbReference type="Proteomes" id="UP001152759">
    <property type="component" value="Chromosome 5"/>
</dbReference>
<organism evidence="2 3">
    <name type="scientific">Bemisia tabaci</name>
    <name type="common">Sweetpotato whitefly</name>
    <name type="synonym">Aleurodes tabaci</name>
    <dbReference type="NCBI Taxonomy" id="7038"/>
    <lineage>
        <taxon>Eukaryota</taxon>
        <taxon>Metazoa</taxon>
        <taxon>Ecdysozoa</taxon>
        <taxon>Arthropoda</taxon>
        <taxon>Hexapoda</taxon>
        <taxon>Insecta</taxon>
        <taxon>Pterygota</taxon>
        <taxon>Neoptera</taxon>
        <taxon>Paraneoptera</taxon>
        <taxon>Hemiptera</taxon>
        <taxon>Sternorrhyncha</taxon>
        <taxon>Aleyrodoidea</taxon>
        <taxon>Aleyrodidae</taxon>
        <taxon>Aleyrodinae</taxon>
        <taxon>Bemisia</taxon>
    </lineage>
</organism>
<evidence type="ECO:0000313" key="3">
    <source>
        <dbReference type="Proteomes" id="UP001152759"/>
    </source>
</evidence>
<gene>
    <name evidence="2" type="ORF">BEMITA_LOCUS8990</name>
</gene>
<feature type="region of interest" description="Disordered" evidence="1">
    <location>
        <begin position="30"/>
        <end position="93"/>
    </location>
</feature>
<reference evidence="2" key="1">
    <citation type="submission" date="2021-12" db="EMBL/GenBank/DDBJ databases">
        <authorList>
            <person name="King R."/>
        </authorList>
    </citation>
    <scope>NUCLEOTIDE SEQUENCE</scope>
</reference>
<dbReference type="AlphaFoldDB" id="A0A9P0F5U6"/>